<evidence type="ECO:0000313" key="3">
    <source>
        <dbReference type="Proteomes" id="UP000178405"/>
    </source>
</evidence>
<dbReference type="Proteomes" id="UP000178405">
    <property type="component" value="Unassembled WGS sequence"/>
</dbReference>
<feature type="region of interest" description="Disordered" evidence="1">
    <location>
        <begin position="116"/>
        <end position="145"/>
    </location>
</feature>
<evidence type="ECO:0000256" key="1">
    <source>
        <dbReference type="SAM" id="MobiDB-lite"/>
    </source>
</evidence>
<feature type="compositionally biased region" description="Basic and acidic residues" evidence="1">
    <location>
        <begin position="116"/>
        <end position="134"/>
    </location>
</feature>
<reference evidence="2 3" key="1">
    <citation type="journal article" date="2016" name="Nat. Commun.">
        <title>Thousands of microbial genomes shed light on interconnected biogeochemical processes in an aquifer system.</title>
        <authorList>
            <person name="Anantharaman K."/>
            <person name="Brown C.T."/>
            <person name="Hug L.A."/>
            <person name="Sharon I."/>
            <person name="Castelle C.J."/>
            <person name="Probst A.J."/>
            <person name="Thomas B.C."/>
            <person name="Singh A."/>
            <person name="Wilkins M.J."/>
            <person name="Karaoz U."/>
            <person name="Brodie E.L."/>
            <person name="Williams K.H."/>
            <person name="Hubbard S.S."/>
            <person name="Banfield J.F."/>
        </authorList>
    </citation>
    <scope>NUCLEOTIDE SEQUENCE [LARGE SCALE GENOMIC DNA]</scope>
</reference>
<feature type="compositionally biased region" description="Polar residues" evidence="1">
    <location>
        <begin position="1"/>
        <end position="19"/>
    </location>
</feature>
<sequence length="489" mass="56694">MANQDQFSIDNSAQETVPPQEQIKPEISTKMPESIESIAENKIAEVDRTSGEAIGEADQRLERAKTYYELPSEKTEEVLSNGGFKEQLALITERIRSLADSTKEKILNLIGKKEVTREAPTEKSIPENESELAKEMPQPQKLPGIKFSFDSQKYRRNLADKLREERITDRDTAKNILDNEKKTKRYQISKDIKRVSIENKKITGENNTETEVEIQTFDISDKIPEDIKLYFDEIRLGKIKKNFKLHKKYESGIQEEYQKEYSEGFYDGKYLRKMMENNLKDLPEESREKYIENMLDRDRAQTISAYETQLWDKRIKDFINEITEEAFYNPLMFCHAVGASQTSAKAENMKKLLSRYVQEDDNAPQEEVFDATTATASSLWFNAGGESRWFNPTKIIILCNAKNERFQNEVSGVGFYREKDAEETKFIRNKSMPEMLKLLAERESAIKGGSTGGIRIDFKKEEKWMDIADWIVDLYHSRLYKIATAKAVK</sequence>
<feature type="region of interest" description="Disordered" evidence="1">
    <location>
        <begin position="1"/>
        <end position="31"/>
    </location>
</feature>
<organism evidence="2 3">
    <name type="scientific">Candidatus Giovannonibacteria bacterium RIFCSPLOWO2_02_44_8</name>
    <dbReference type="NCBI Taxonomy" id="1798355"/>
    <lineage>
        <taxon>Bacteria</taxon>
        <taxon>Candidatus Giovannoniibacteriota</taxon>
    </lineage>
</organism>
<evidence type="ECO:0000313" key="2">
    <source>
        <dbReference type="EMBL" id="OGF85557.1"/>
    </source>
</evidence>
<proteinExistence type="predicted"/>
<dbReference type="AlphaFoldDB" id="A0A1F5XCL7"/>
<dbReference type="EMBL" id="MFIH01000026">
    <property type="protein sequence ID" value="OGF85557.1"/>
    <property type="molecule type" value="Genomic_DNA"/>
</dbReference>
<accession>A0A1F5XCL7</accession>
<name>A0A1F5XCL7_9BACT</name>
<gene>
    <name evidence="2" type="ORF">A2Z63_02905</name>
</gene>
<protein>
    <submittedName>
        <fullName evidence="2">Uncharacterized protein</fullName>
    </submittedName>
</protein>
<comment type="caution">
    <text evidence="2">The sequence shown here is derived from an EMBL/GenBank/DDBJ whole genome shotgun (WGS) entry which is preliminary data.</text>
</comment>